<gene>
    <name evidence="2" type="ORF">UFOPK2975_00175</name>
</gene>
<protein>
    <submittedName>
        <fullName evidence="2">Unannotated protein</fullName>
    </submittedName>
</protein>
<proteinExistence type="predicted"/>
<dbReference type="SUPFAM" id="SSF55718">
    <property type="entry name" value="SCP-like"/>
    <property type="match status" value="1"/>
</dbReference>
<dbReference type="InterPro" id="IPR036527">
    <property type="entry name" value="SCP2_sterol-bd_dom_sf"/>
</dbReference>
<dbReference type="Gene3D" id="3.30.1050.10">
    <property type="entry name" value="SCP2 sterol-binding domain"/>
    <property type="match status" value="1"/>
</dbReference>
<dbReference type="AlphaFoldDB" id="A0A6J6WKT4"/>
<evidence type="ECO:0000259" key="1">
    <source>
        <dbReference type="Pfam" id="PF02036"/>
    </source>
</evidence>
<reference evidence="2" key="1">
    <citation type="submission" date="2020-05" db="EMBL/GenBank/DDBJ databases">
        <authorList>
            <person name="Chiriac C."/>
            <person name="Salcher M."/>
            <person name="Ghai R."/>
            <person name="Kavagutti S V."/>
        </authorList>
    </citation>
    <scope>NUCLEOTIDE SEQUENCE</scope>
</reference>
<dbReference type="InterPro" id="IPR003033">
    <property type="entry name" value="SCP2_sterol-bd_dom"/>
</dbReference>
<name>A0A6J6WKT4_9ZZZZ</name>
<accession>A0A6J6WKT4</accession>
<sequence length="137" mass="15327">MPHPFLSEEWITEARIIRAKYEGQVPKIPISIRMNQVITKVPFSDTEIRSHIDTSTGVLVMDLGHIDKPDLTVTTDYETAHKVFFDQDPQAGMQAFMSGRIKVEGDVSKMLMMPSVMPANDLAEQVAAEILAITLLQ</sequence>
<feature type="domain" description="SCP2" evidence="1">
    <location>
        <begin position="51"/>
        <end position="113"/>
    </location>
</feature>
<organism evidence="2">
    <name type="scientific">freshwater metagenome</name>
    <dbReference type="NCBI Taxonomy" id="449393"/>
    <lineage>
        <taxon>unclassified sequences</taxon>
        <taxon>metagenomes</taxon>
        <taxon>ecological metagenomes</taxon>
    </lineage>
</organism>
<dbReference type="Pfam" id="PF02036">
    <property type="entry name" value="SCP2"/>
    <property type="match status" value="1"/>
</dbReference>
<evidence type="ECO:0000313" key="2">
    <source>
        <dbReference type="EMBL" id="CAB4785370.1"/>
    </source>
</evidence>
<dbReference type="EMBL" id="CAFAAG010000006">
    <property type="protein sequence ID" value="CAB4785370.1"/>
    <property type="molecule type" value="Genomic_DNA"/>
</dbReference>